<proteinExistence type="predicted"/>
<evidence type="ECO:0000313" key="1">
    <source>
        <dbReference type="EMBL" id="MFB0841350.1"/>
    </source>
</evidence>
<dbReference type="EMBL" id="JBHDLN010000002">
    <property type="protein sequence ID" value="MFB0841350.1"/>
    <property type="molecule type" value="Genomic_DNA"/>
</dbReference>
<organism evidence="1 2">
    <name type="scientific">Paenibacillus oleatilyticus</name>
    <dbReference type="NCBI Taxonomy" id="2594886"/>
    <lineage>
        <taxon>Bacteria</taxon>
        <taxon>Bacillati</taxon>
        <taxon>Bacillota</taxon>
        <taxon>Bacilli</taxon>
        <taxon>Bacillales</taxon>
        <taxon>Paenibacillaceae</taxon>
        <taxon>Paenibacillus</taxon>
    </lineage>
</organism>
<protein>
    <recommendedName>
        <fullName evidence="3">Chitinase</fullName>
    </recommendedName>
</protein>
<evidence type="ECO:0000313" key="2">
    <source>
        <dbReference type="Proteomes" id="UP001575622"/>
    </source>
</evidence>
<name>A0ABV4UU49_9BACL</name>
<keyword evidence="2" id="KW-1185">Reference proteome</keyword>
<dbReference type="PANTHER" id="PTHR34408">
    <property type="entry name" value="FAMILY PROTEIN, PUTATIVE-RELATED"/>
    <property type="match status" value="1"/>
</dbReference>
<dbReference type="Gene3D" id="1.10.530.10">
    <property type="match status" value="1"/>
</dbReference>
<comment type="caution">
    <text evidence="1">The sequence shown here is derived from an EMBL/GenBank/DDBJ whole genome shotgun (WGS) entry which is preliminary data.</text>
</comment>
<reference evidence="1 2" key="1">
    <citation type="submission" date="2024-09" db="EMBL/GenBank/DDBJ databases">
        <authorList>
            <person name="Makale K.P.P."/>
            <person name="Makhzoum A."/>
            <person name="Rantong G."/>
            <person name="Rahube T.O."/>
        </authorList>
    </citation>
    <scope>NUCLEOTIDE SEQUENCE [LARGE SCALE GENOMIC DNA]</scope>
    <source>
        <strain evidence="1 2">KM_D13</strain>
    </source>
</reference>
<gene>
    <name evidence="1" type="ORF">ACEU3E_04155</name>
</gene>
<accession>A0ABV4UU49</accession>
<evidence type="ECO:0008006" key="3">
    <source>
        <dbReference type="Google" id="ProtNLM"/>
    </source>
</evidence>
<dbReference type="InterPro" id="IPR023346">
    <property type="entry name" value="Lysozyme-like_dom_sf"/>
</dbReference>
<dbReference type="RefSeq" id="WP_373948798.1">
    <property type="nucleotide sequence ID" value="NZ_JBHDLN010000002.1"/>
</dbReference>
<dbReference type="Proteomes" id="UP001575622">
    <property type="component" value="Unassembled WGS sequence"/>
</dbReference>
<dbReference type="InterPro" id="IPR052354">
    <property type="entry name" value="Cell_Wall_Dynamics_Protein"/>
</dbReference>
<sequence length="404" mass="46397">MKWKEPTFGPTPLLKALMGANARRKAQAADLEGEQKKLNLTYPDWAKDWIRKYKEAWYMAEACGDKEGMKRAAKLAEGFRDKLRAMEKMPPWAQEQMQKQTVRWMEANEVGNVREMKAAGEAGQGIRDKLIMIDNLKQKSPDQAKLLDDLTAKWYYANDKNSVPQEDVGRYSNSQEAKADYTKQAQGIIIKHELNKEKEKEKEKAKIPDAKVVDNVLISKEQLELLFKESKHFQAGKVTDEMIINLNTVLRRYIVDGCTDEGKIKMRIRHFLAQCLHESRVGIIEKYNGNPDDYFKNIDGGAKYRGAGYIQLTGKSNYQAFANFMKKQEIVEEGYSFVAKNYAWEAAGFWWRDNDMNANVDNGDSLKQISNAVNRGPKKKNSDLNPNGWVERQNAYKLVCEVIK</sequence>
<dbReference type="SUPFAM" id="SSF53955">
    <property type="entry name" value="Lysozyme-like"/>
    <property type="match status" value="1"/>
</dbReference>